<organism evidence="3 4">
    <name type="scientific">Nitzschia inconspicua</name>
    <dbReference type="NCBI Taxonomy" id="303405"/>
    <lineage>
        <taxon>Eukaryota</taxon>
        <taxon>Sar</taxon>
        <taxon>Stramenopiles</taxon>
        <taxon>Ochrophyta</taxon>
        <taxon>Bacillariophyta</taxon>
        <taxon>Bacillariophyceae</taxon>
        <taxon>Bacillariophycidae</taxon>
        <taxon>Bacillariales</taxon>
        <taxon>Bacillariaceae</taxon>
        <taxon>Nitzschia</taxon>
    </lineage>
</organism>
<dbReference type="SMART" id="SM00645">
    <property type="entry name" value="Pept_C1"/>
    <property type="match status" value="1"/>
</dbReference>
<reference evidence="3" key="2">
    <citation type="submission" date="2021-04" db="EMBL/GenBank/DDBJ databases">
        <authorList>
            <person name="Podell S."/>
        </authorList>
    </citation>
    <scope>NUCLEOTIDE SEQUENCE</scope>
    <source>
        <strain evidence="3">Hildebrandi</strain>
    </source>
</reference>
<dbReference type="AlphaFoldDB" id="A0A9K3LH55"/>
<feature type="domain" description="Peptidase C1A papain C-terminal" evidence="2">
    <location>
        <begin position="72"/>
        <end position="330"/>
    </location>
</feature>
<evidence type="ECO:0000313" key="4">
    <source>
        <dbReference type="Proteomes" id="UP000693970"/>
    </source>
</evidence>
<dbReference type="InterPro" id="IPR000668">
    <property type="entry name" value="Peptidase_C1A_C"/>
</dbReference>
<accession>A0A9K3LH55</accession>
<reference evidence="3" key="1">
    <citation type="journal article" date="2021" name="Sci. Rep.">
        <title>Diploid genomic architecture of Nitzschia inconspicua, an elite biomass production diatom.</title>
        <authorList>
            <person name="Oliver A."/>
            <person name="Podell S."/>
            <person name="Pinowska A."/>
            <person name="Traller J.C."/>
            <person name="Smith S.R."/>
            <person name="McClure R."/>
            <person name="Beliaev A."/>
            <person name="Bohutskyi P."/>
            <person name="Hill E.A."/>
            <person name="Rabines A."/>
            <person name="Zheng H."/>
            <person name="Allen L.Z."/>
            <person name="Kuo A."/>
            <person name="Grigoriev I.V."/>
            <person name="Allen A.E."/>
            <person name="Hazlebeck D."/>
            <person name="Allen E.E."/>
        </authorList>
    </citation>
    <scope>NUCLEOTIDE SEQUENCE</scope>
    <source>
        <strain evidence="3">Hildebrandi</strain>
    </source>
</reference>
<keyword evidence="1" id="KW-0865">Zymogen</keyword>
<dbReference type="InterPro" id="IPR025661">
    <property type="entry name" value="Pept_asp_AS"/>
</dbReference>
<dbReference type="OrthoDB" id="190265at2759"/>
<dbReference type="GO" id="GO:0006508">
    <property type="term" value="P:proteolysis"/>
    <property type="evidence" value="ECO:0007669"/>
    <property type="project" value="InterPro"/>
</dbReference>
<proteinExistence type="predicted"/>
<evidence type="ECO:0000313" key="3">
    <source>
        <dbReference type="EMBL" id="KAG7361563.1"/>
    </source>
</evidence>
<gene>
    <name evidence="3" type="ORF">IV203_036664</name>
</gene>
<protein>
    <submittedName>
        <fullName evidence="3">Peptidase C1A, papain family protein</fullName>
    </submittedName>
</protein>
<dbReference type="Pfam" id="PF00112">
    <property type="entry name" value="Peptidase_C1"/>
    <property type="match status" value="1"/>
</dbReference>
<dbReference type="EMBL" id="JAGRRH010000013">
    <property type="protein sequence ID" value="KAG7361563.1"/>
    <property type="molecule type" value="Genomic_DNA"/>
</dbReference>
<evidence type="ECO:0000256" key="1">
    <source>
        <dbReference type="ARBA" id="ARBA00023145"/>
    </source>
</evidence>
<dbReference type="InterPro" id="IPR013128">
    <property type="entry name" value="Peptidase_C1A"/>
</dbReference>
<dbReference type="PANTHER" id="PTHR12411">
    <property type="entry name" value="CYSTEINE PROTEASE FAMILY C1-RELATED"/>
    <property type="match status" value="1"/>
</dbReference>
<dbReference type="Proteomes" id="UP000693970">
    <property type="component" value="Unassembled WGS sequence"/>
</dbReference>
<dbReference type="FunFam" id="3.90.70.10:FF:000117">
    <property type="entry name" value="Probable papain cysteine protease"/>
    <property type="match status" value="1"/>
</dbReference>
<sequence length="385" mass="42863">MFFSKVTVATACYLSVFTANSAHALDSSVQESQTDFFHPIKRRNEFVLLEGHKIREKYHSPLPYTYIKEEDLPDNWDWRNVNGVSYTTHSLNQHIPQYCGSCWAHGALSSLGDRIQIARNSTGDEINLSIQYILNCATQTAGSCHGGSHTGVFEFITQKGFVPYDTCQPYLACSSESTEGFCKHVDTSCSAINTCKTCDTFGGMGGKCTQIAVMPNATVAEYGTYSILGDPSGIVHKLQSEIYARGPIATGVNAEPLVKYTGGRVDDTKFWHMMVNHIVSIVGWETDPDSGDVYWIVRNSWGTYWGEMGYFRILAGHNSLGIEMEAAWATPGAFTVHNFPCYEDGGNCVKTQYFEDPSKNIRKVQARLAADKKKKNRKNVNSIRR</sequence>
<comment type="caution">
    <text evidence="3">The sequence shown here is derived from an EMBL/GenBank/DDBJ whole genome shotgun (WGS) entry which is preliminary data.</text>
</comment>
<dbReference type="GO" id="GO:0008234">
    <property type="term" value="F:cysteine-type peptidase activity"/>
    <property type="evidence" value="ECO:0007669"/>
    <property type="project" value="InterPro"/>
</dbReference>
<keyword evidence="4" id="KW-1185">Reference proteome</keyword>
<name>A0A9K3LH55_9STRA</name>
<dbReference type="PROSITE" id="PS00640">
    <property type="entry name" value="THIOL_PROTEASE_ASN"/>
    <property type="match status" value="1"/>
</dbReference>
<evidence type="ECO:0000259" key="2">
    <source>
        <dbReference type="SMART" id="SM00645"/>
    </source>
</evidence>